<protein>
    <submittedName>
        <fullName evidence="1">Uncharacterized protein</fullName>
    </submittedName>
</protein>
<sequence>GHPAQSEGKASGARGSEGALAPPAGRRTRAGSPALTQPRGSPAASAQTGSPNPNGAEQLHDPPQDTARNSQSL</sequence>
<evidence type="ECO:0000313" key="1">
    <source>
        <dbReference type="EMBL" id="CAN0495833.1"/>
    </source>
</evidence>
<reference evidence="1" key="1">
    <citation type="submission" date="2023-05" db="EMBL/GenBank/DDBJ databases">
        <authorList>
            <consortium name="ELIXIR-Norway"/>
        </authorList>
    </citation>
    <scope>NUCLEOTIDE SEQUENCE</scope>
</reference>
<feature type="non-terminal residue" evidence="1">
    <location>
        <position position="1"/>
    </location>
</feature>
<gene>
    <name evidence="1" type="ORF">MRATA1EN22A_LOCUS21989</name>
</gene>
<name>A0AC59ZS22_RANTA</name>
<dbReference type="EMBL" id="OX596117">
    <property type="protein sequence ID" value="CAN0495833.1"/>
    <property type="molecule type" value="Genomic_DNA"/>
</dbReference>
<accession>A0AC59ZS22</accession>
<reference evidence="1" key="2">
    <citation type="submission" date="2025-03" db="EMBL/GenBank/DDBJ databases">
        <authorList>
            <consortium name="ELIXIR-Norway"/>
            <consortium name="Elixir Norway"/>
        </authorList>
    </citation>
    <scope>NUCLEOTIDE SEQUENCE</scope>
</reference>
<organism evidence="1 2">
    <name type="scientific">Rangifer tarandus platyrhynchus</name>
    <name type="common">Svalbard reindeer</name>
    <dbReference type="NCBI Taxonomy" id="3082113"/>
    <lineage>
        <taxon>Eukaryota</taxon>
        <taxon>Metazoa</taxon>
        <taxon>Chordata</taxon>
        <taxon>Craniata</taxon>
        <taxon>Vertebrata</taxon>
        <taxon>Euteleostomi</taxon>
        <taxon>Mammalia</taxon>
        <taxon>Eutheria</taxon>
        <taxon>Laurasiatheria</taxon>
        <taxon>Artiodactyla</taxon>
        <taxon>Ruminantia</taxon>
        <taxon>Pecora</taxon>
        <taxon>Cervidae</taxon>
        <taxon>Odocoileinae</taxon>
        <taxon>Rangifer</taxon>
    </lineage>
</organism>
<evidence type="ECO:0000313" key="2">
    <source>
        <dbReference type="Proteomes" id="UP001162501"/>
    </source>
</evidence>
<dbReference type="Proteomes" id="UP001162501">
    <property type="component" value="Chromosome 33"/>
</dbReference>
<proteinExistence type="predicted"/>
<feature type="non-terminal residue" evidence="1">
    <location>
        <position position="73"/>
    </location>
</feature>